<dbReference type="InterPro" id="IPR019734">
    <property type="entry name" value="TPR_rpt"/>
</dbReference>
<keyword evidence="3" id="KW-1185">Reference proteome</keyword>
<proteinExistence type="predicted"/>
<reference evidence="2" key="1">
    <citation type="submission" date="2020-10" db="EMBL/GenBank/DDBJ databases">
        <authorList>
            <person name="Castelo-Branco R."/>
            <person name="Eusebio N."/>
            <person name="Adriana R."/>
            <person name="Vieira A."/>
            <person name="Brugerolle De Fraissinette N."/>
            <person name="Rezende De Castro R."/>
            <person name="Schneider M.P."/>
            <person name="Vasconcelos V."/>
            <person name="Leao P.N."/>
        </authorList>
    </citation>
    <scope>NUCLEOTIDE SEQUENCE</scope>
    <source>
        <strain evidence="2">LEGE 11479</strain>
    </source>
</reference>
<evidence type="ECO:0000313" key="3">
    <source>
        <dbReference type="Proteomes" id="UP000615026"/>
    </source>
</evidence>
<accession>A0A929F8I6</accession>
<evidence type="ECO:0000313" key="2">
    <source>
        <dbReference type="EMBL" id="MBE9069320.1"/>
    </source>
</evidence>
<evidence type="ECO:0000256" key="1">
    <source>
        <dbReference type="PROSITE-ProRule" id="PRU00339"/>
    </source>
</evidence>
<dbReference type="PANTHER" id="PTHR10098">
    <property type="entry name" value="RAPSYN-RELATED"/>
    <property type="match status" value="1"/>
</dbReference>
<dbReference type="PROSITE" id="PS50005">
    <property type="entry name" value="TPR"/>
    <property type="match status" value="2"/>
</dbReference>
<protein>
    <submittedName>
        <fullName evidence="2">Tetratricopeptide repeat protein</fullName>
    </submittedName>
</protein>
<dbReference type="Proteomes" id="UP000615026">
    <property type="component" value="Unassembled WGS sequence"/>
</dbReference>
<sequence>MDKETIAPLNISQSACIYEQIQAQIAARRSGLAAYQLAEYKAAKNWLRRYRPADESNLARVTGYLEAFYHLAQVEDWDNARAIATIQLPATHDQELHRQLFVWGYYRQQQRLYKSLFGQADAAMDLVCLSGLGNLEDVWGNIDRAIEYHRQALALAQMLESAEARSTALGSLGNAYLSLQNFEQAIDYYQQQLDLAEMLEQPRLVGVALGGLGNAYREIAAYNLALDVAKRRIDIAQSSGDQQGEGDGYCSLGSTYLAQGELTEALTVLEQALTIAQSIGYRLGECRALGNLGLVYGTLQKDDAAIDCLEKTLALANKIEDKEGRQQAILQLEVLYRQRGDTLQAMGYQQLARGFISEPLERAALLLNLGTGCRNLNRLETAIDCYQELLTVAELVGEDEQRLLRMMGLYCLALTYQQQDEIKQAWRSCRLALELSHTSVEPLVEKCLDLQQTLALALQREV</sequence>
<dbReference type="Pfam" id="PF13176">
    <property type="entry name" value="TPR_7"/>
    <property type="match status" value="1"/>
</dbReference>
<dbReference type="EMBL" id="JADEXP010000260">
    <property type="protein sequence ID" value="MBE9069320.1"/>
    <property type="molecule type" value="Genomic_DNA"/>
</dbReference>
<dbReference type="Gene3D" id="1.25.40.10">
    <property type="entry name" value="Tetratricopeptide repeat domain"/>
    <property type="match status" value="3"/>
</dbReference>
<dbReference type="AlphaFoldDB" id="A0A929F8I6"/>
<feature type="repeat" description="TPR" evidence="1">
    <location>
        <begin position="246"/>
        <end position="279"/>
    </location>
</feature>
<dbReference type="SUPFAM" id="SSF48452">
    <property type="entry name" value="TPR-like"/>
    <property type="match status" value="3"/>
</dbReference>
<dbReference type="SMART" id="SM00028">
    <property type="entry name" value="TPR"/>
    <property type="match status" value="7"/>
</dbReference>
<keyword evidence="1" id="KW-0802">TPR repeat</keyword>
<comment type="caution">
    <text evidence="2">The sequence shown here is derived from an EMBL/GenBank/DDBJ whole genome shotgun (WGS) entry which is preliminary data.</text>
</comment>
<feature type="repeat" description="TPR" evidence="1">
    <location>
        <begin position="166"/>
        <end position="199"/>
    </location>
</feature>
<dbReference type="Pfam" id="PF13424">
    <property type="entry name" value="TPR_12"/>
    <property type="match status" value="2"/>
</dbReference>
<gene>
    <name evidence="2" type="ORF">IQ260_22000</name>
</gene>
<name>A0A929F8I6_LEPEC</name>
<dbReference type="RefSeq" id="WP_193995229.1">
    <property type="nucleotide sequence ID" value="NZ_JADEXP010000260.1"/>
</dbReference>
<dbReference type="InterPro" id="IPR011990">
    <property type="entry name" value="TPR-like_helical_dom_sf"/>
</dbReference>
<organism evidence="2 3">
    <name type="scientific">Leptolyngbya cf. ectocarpi LEGE 11479</name>
    <dbReference type="NCBI Taxonomy" id="1828722"/>
    <lineage>
        <taxon>Bacteria</taxon>
        <taxon>Bacillati</taxon>
        <taxon>Cyanobacteriota</taxon>
        <taxon>Cyanophyceae</taxon>
        <taxon>Leptolyngbyales</taxon>
        <taxon>Leptolyngbyaceae</taxon>
        <taxon>Leptolyngbya group</taxon>
        <taxon>Leptolyngbya</taxon>
    </lineage>
</organism>